<keyword evidence="4" id="KW-1185">Reference proteome</keyword>
<reference evidence="3" key="1">
    <citation type="journal article" date="2020" name="Stud. Mycol.">
        <title>101 Dothideomycetes genomes: a test case for predicting lifestyles and emergence of pathogens.</title>
        <authorList>
            <person name="Haridas S."/>
            <person name="Albert R."/>
            <person name="Binder M."/>
            <person name="Bloem J."/>
            <person name="Labutti K."/>
            <person name="Salamov A."/>
            <person name="Andreopoulos B."/>
            <person name="Baker S."/>
            <person name="Barry K."/>
            <person name="Bills G."/>
            <person name="Bluhm B."/>
            <person name="Cannon C."/>
            <person name="Castanera R."/>
            <person name="Culley D."/>
            <person name="Daum C."/>
            <person name="Ezra D."/>
            <person name="Gonzalez J."/>
            <person name="Henrissat B."/>
            <person name="Kuo A."/>
            <person name="Liang C."/>
            <person name="Lipzen A."/>
            <person name="Lutzoni F."/>
            <person name="Magnuson J."/>
            <person name="Mondo S."/>
            <person name="Nolan M."/>
            <person name="Ohm R."/>
            <person name="Pangilinan J."/>
            <person name="Park H.-J."/>
            <person name="Ramirez L."/>
            <person name="Alfaro M."/>
            <person name="Sun H."/>
            <person name="Tritt A."/>
            <person name="Yoshinaga Y."/>
            <person name="Zwiers L.-H."/>
            <person name="Turgeon B."/>
            <person name="Goodwin S."/>
            <person name="Spatafora J."/>
            <person name="Crous P."/>
            <person name="Grigoriev I."/>
        </authorList>
    </citation>
    <scope>NUCLEOTIDE SEQUENCE</scope>
    <source>
        <strain evidence="3">CBS 262.69</strain>
    </source>
</reference>
<dbReference type="Proteomes" id="UP000799640">
    <property type="component" value="Unassembled WGS sequence"/>
</dbReference>
<dbReference type="PANTHER" id="PTHR37451:SF3">
    <property type="entry name" value="MARVEL DOMAIN-CONTAINING PROTEIN"/>
    <property type="match status" value="1"/>
</dbReference>
<keyword evidence="2" id="KW-0472">Membrane</keyword>
<dbReference type="PROSITE" id="PS51257">
    <property type="entry name" value="PROKAR_LIPOPROTEIN"/>
    <property type="match status" value="1"/>
</dbReference>
<feature type="transmembrane region" description="Helical" evidence="2">
    <location>
        <begin position="134"/>
        <end position="155"/>
    </location>
</feature>
<accession>A0A6G1I920</accession>
<evidence type="ECO:0008006" key="5">
    <source>
        <dbReference type="Google" id="ProtNLM"/>
    </source>
</evidence>
<feature type="transmembrane region" description="Helical" evidence="2">
    <location>
        <begin position="46"/>
        <end position="64"/>
    </location>
</feature>
<evidence type="ECO:0000256" key="2">
    <source>
        <dbReference type="SAM" id="Phobius"/>
    </source>
</evidence>
<dbReference type="AlphaFoldDB" id="A0A6G1I920"/>
<feature type="transmembrane region" description="Helical" evidence="2">
    <location>
        <begin position="76"/>
        <end position="100"/>
    </location>
</feature>
<evidence type="ECO:0000313" key="3">
    <source>
        <dbReference type="EMBL" id="KAF2404798.1"/>
    </source>
</evidence>
<organism evidence="3 4">
    <name type="scientific">Trichodelitschia bisporula</name>
    <dbReference type="NCBI Taxonomy" id="703511"/>
    <lineage>
        <taxon>Eukaryota</taxon>
        <taxon>Fungi</taxon>
        <taxon>Dikarya</taxon>
        <taxon>Ascomycota</taxon>
        <taxon>Pezizomycotina</taxon>
        <taxon>Dothideomycetes</taxon>
        <taxon>Dothideomycetes incertae sedis</taxon>
        <taxon>Phaeotrichales</taxon>
        <taxon>Phaeotrichaceae</taxon>
        <taxon>Trichodelitschia</taxon>
    </lineage>
</organism>
<proteinExistence type="predicted"/>
<sequence>MRQAISKLQKAKTCLHAFQAIIIFVAACITIALLTKPGSVDSRPGWFFGLCFLSIPALIYLVAVPMWTRTAKFAKAIAFVAVDAVFCILWLSAFASVLAWNRAGIDKGTTDAKLPLDQGNCTTFGYGPEAKCKLGYSAASVGVLIFVTFLLTTALSSLMLRTSLRDPQALDPWLAPSPYTATPLDSSSAPKDPIWDSSTRDIDGAHDSDDEEPVPGRPAPAYQALSGGEVEGRGWGPLDSHSPVMGGVGVGGDTEYRGAYESPATGGGKGYSFTRGSGAV</sequence>
<dbReference type="EMBL" id="ML996688">
    <property type="protein sequence ID" value="KAF2404798.1"/>
    <property type="molecule type" value="Genomic_DNA"/>
</dbReference>
<dbReference type="PANTHER" id="PTHR37451">
    <property type="entry name" value="MARVEL DOMAIN"/>
    <property type="match status" value="1"/>
</dbReference>
<feature type="region of interest" description="Disordered" evidence="1">
    <location>
        <begin position="181"/>
        <end position="280"/>
    </location>
</feature>
<keyword evidence="2" id="KW-1133">Transmembrane helix</keyword>
<evidence type="ECO:0000256" key="1">
    <source>
        <dbReference type="SAM" id="MobiDB-lite"/>
    </source>
</evidence>
<dbReference type="OrthoDB" id="5284712at2759"/>
<gene>
    <name evidence="3" type="ORF">EJ06DRAFT_579355</name>
</gene>
<feature type="compositionally biased region" description="Basic and acidic residues" evidence="1">
    <location>
        <begin position="198"/>
        <end position="207"/>
    </location>
</feature>
<name>A0A6G1I920_9PEZI</name>
<keyword evidence="2" id="KW-0812">Transmembrane</keyword>
<feature type="transmembrane region" description="Helical" evidence="2">
    <location>
        <begin position="12"/>
        <end position="34"/>
    </location>
</feature>
<evidence type="ECO:0000313" key="4">
    <source>
        <dbReference type="Proteomes" id="UP000799640"/>
    </source>
</evidence>
<protein>
    <recommendedName>
        <fullName evidence="5">MARVEL domain-containing protein</fullName>
    </recommendedName>
</protein>